<reference evidence="3" key="1">
    <citation type="submission" date="2022-08" db="EMBL/GenBank/DDBJ databases">
        <title>Novel sulfate-reducing endosymbionts in the free-living metamonad Anaeramoeba.</title>
        <authorList>
            <person name="Jerlstrom-Hultqvist J."/>
            <person name="Cepicka I."/>
            <person name="Gallot-Lavallee L."/>
            <person name="Salas-Leiva D."/>
            <person name="Curtis B.A."/>
            <person name="Zahonova K."/>
            <person name="Pipaliya S."/>
            <person name="Dacks J."/>
            <person name="Roger A.J."/>
        </authorList>
    </citation>
    <scope>NUCLEOTIDE SEQUENCE</scope>
    <source>
        <strain evidence="3">Schooner1</strain>
    </source>
</reference>
<protein>
    <submittedName>
        <fullName evidence="3">Frigida-like protein</fullName>
    </submittedName>
</protein>
<evidence type="ECO:0000256" key="2">
    <source>
        <dbReference type="SAM" id="Phobius"/>
    </source>
</evidence>
<keyword evidence="2" id="KW-1133">Transmembrane helix</keyword>
<proteinExistence type="predicted"/>
<feature type="region of interest" description="Disordered" evidence="1">
    <location>
        <begin position="71"/>
        <end position="161"/>
    </location>
</feature>
<keyword evidence="4" id="KW-1185">Reference proteome</keyword>
<organism evidence="3 4">
    <name type="scientific">Anaeramoeba flamelloides</name>
    <dbReference type="NCBI Taxonomy" id="1746091"/>
    <lineage>
        <taxon>Eukaryota</taxon>
        <taxon>Metamonada</taxon>
        <taxon>Anaeramoebidae</taxon>
        <taxon>Anaeramoeba</taxon>
    </lineage>
</organism>
<feature type="compositionally biased region" description="Basic and acidic residues" evidence="1">
    <location>
        <begin position="72"/>
        <end position="89"/>
    </location>
</feature>
<dbReference type="Proteomes" id="UP001150062">
    <property type="component" value="Unassembled WGS sequence"/>
</dbReference>
<evidence type="ECO:0000313" key="4">
    <source>
        <dbReference type="Proteomes" id="UP001150062"/>
    </source>
</evidence>
<feature type="compositionally biased region" description="Low complexity" evidence="1">
    <location>
        <begin position="97"/>
        <end position="110"/>
    </location>
</feature>
<keyword evidence="2" id="KW-0472">Membrane</keyword>
<sequence length="404" mass="47764">MSDTILKIKNPSKIPKKKLFNILQKGGFDVDANLDHQSLVKLFLRIQDDLQTEIASDSSDTMLHPTTILEIEQEKNNKEKYNKKEKGKNNWDGLIHDLSNGSDSDSDYNSKIQKEEEEEEEEEKEEEEEEEKEKEKEKEKEEEKNDLLLTPPNSKTKKKYLGSFFTGSNSFRYKNSSRMSRKKYRTERIQRKRPFEANSEKFKIPMQPNFLVNKKRITNKQKKANKKLNLSGHTDNKKINFGENLNSDYQYQQQQEEELSQYFDQPEIELHYEKPARNTQDTYPEEQNFDGDYSSYISFPQSNQNSFHTQAIDDQEYDELKLNHMNEVNSTVNQNNSDSDEIGASSDFYLQSNANTNRNVYIKNHSNNHQNYETQTSWFLQILIILFGLFLVLCFWYLSENYLK</sequence>
<feature type="compositionally biased region" description="Acidic residues" evidence="1">
    <location>
        <begin position="115"/>
        <end position="132"/>
    </location>
</feature>
<dbReference type="EMBL" id="JAOAOG010000018">
    <property type="protein sequence ID" value="KAJ6254531.1"/>
    <property type="molecule type" value="Genomic_DNA"/>
</dbReference>
<accession>A0ABQ8ZCN7</accession>
<comment type="caution">
    <text evidence="3">The sequence shown here is derived from an EMBL/GenBank/DDBJ whole genome shotgun (WGS) entry which is preliminary data.</text>
</comment>
<evidence type="ECO:0000313" key="3">
    <source>
        <dbReference type="EMBL" id="KAJ6254531.1"/>
    </source>
</evidence>
<evidence type="ECO:0000256" key="1">
    <source>
        <dbReference type="SAM" id="MobiDB-lite"/>
    </source>
</evidence>
<keyword evidence="2" id="KW-0812">Transmembrane</keyword>
<gene>
    <name evidence="3" type="ORF">M0813_12133</name>
</gene>
<feature type="compositionally biased region" description="Basic and acidic residues" evidence="1">
    <location>
        <begin position="133"/>
        <end position="146"/>
    </location>
</feature>
<name>A0ABQ8ZCN7_9EUKA</name>
<feature type="transmembrane region" description="Helical" evidence="2">
    <location>
        <begin position="378"/>
        <end position="398"/>
    </location>
</feature>